<organism evidence="3 4">
    <name type="scientific">Coccomyxa viridis</name>
    <dbReference type="NCBI Taxonomy" id="1274662"/>
    <lineage>
        <taxon>Eukaryota</taxon>
        <taxon>Viridiplantae</taxon>
        <taxon>Chlorophyta</taxon>
        <taxon>core chlorophytes</taxon>
        <taxon>Trebouxiophyceae</taxon>
        <taxon>Trebouxiophyceae incertae sedis</taxon>
        <taxon>Coccomyxaceae</taxon>
        <taxon>Coccomyxa</taxon>
    </lineage>
</organism>
<evidence type="ECO:0000256" key="1">
    <source>
        <dbReference type="SAM" id="MobiDB-lite"/>
    </source>
</evidence>
<keyword evidence="4" id="KW-1185">Reference proteome</keyword>
<name>A0ABP1GBG8_9CHLO</name>
<comment type="caution">
    <text evidence="3">The sequence shown here is derived from an EMBL/GenBank/DDBJ whole genome shotgun (WGS) entry which is preliminary data.</text>
</comment>
<evidence type="ECO:0000256" key="2">
    <source>
        <dbReference type="SAM" id="Phobius"/>
    </source>
</evidence>
<feature type="region of interest" description="Disordered" evidence="1">
    <location>
        <begin position="78"/>
        <end position="147"/>
    </location>
</feature>
<protein>
    <submittedName>
        <fullName evidence="3">G10482 protein</fullName>
    </submittedName>
</protein>
<proteinExistence type="predicted"/>
<keyword evidence="2" id="KW-1133">Transmembrane helix</keyword>
<feature type="transmembrane region" description="Helical" evidence="2">
    <location>
        <begin position="48"/>
        <end position="67"/>
    </location>
</feature>
<evidence type="ECO:0000313" key="3">
    <source>
        <dbReference type="EMBL" id="CAL5227498.1"/>
    </source>
</evidence>
<keyword evidence="2" id="KW-0472">Membrane</keyword>
<dbReference type="Proteomes" id="UP001497392">
    <property type="component" value="Unassembled WGS sequence"/>
</dbReference>
<accession>A0ABP1GBG8</accession>
<dbReference type="EMBL" id="CAXHTA020000017">
    <property type="protein sequence ID" value="CAL5227498.1"/>
    <property type="molecule type" value="Genomic_DNA"/>
</dbReference>
<gene>
    <name evidence="3" type="primary">g10482</name>
    <name evidence="3" type="ORF">VP750_LOCUS9404</name>
</gene>
<keyword evidence="2" id="KW-0812">Transmembrane</keyword>
<sequence>MCTEEDSVLTSCDPRAERYPGRKTIMASEETREAVKSAAKTWYQPKRVPLYAVVGLTFASAATFLLFNRTAHPSVEANHGLRKDGLAEERDSMEQEGRDIKESSGRKLTRGMGLHDGMNSDGIMPNTKIAKKLGDVLGTSPSKKDDK</sequence>
<feature type="compositionally biased region" description="Basic and acidic residues" evidence="1">
    <location>
        <begin position="79"/>
        <end position="105"/>
    </location>
</feature>
<reference evidence="3 4" key="1">
    <citation type="submission" date="2024-06" db="EMBL/GenBank/DDBJ databases">
        <authorList>
            <person name="Kraege A."/>
            <person name="Thomma B."/>
        </authorList>
    </citation>
    <scope>NUCLEOTIDE SEQUENCE [LARGE SCALE GENOMIC DNA]</scope>
</reference>
<evidence type="ECO:0000313" key="4">
    <source>
        <dbReference type="Proteomes" id="UP001497392"/>
    </source>
</evidence>